<dbReference type="Proteomes" id="UP000052052">
    <property type="component" value="Unassembled WGS sequence"/>
</dbReference>
<organism evidence="2 3">
    <name type="scientific">Pseudoxanthomonas dokdonensis</name>
    <dbReference type="NCBI Taxonomy" id="344882"/>
    <lineage>
        <taxon>Bacteria</taxon>
        <taxon>Pseudomonadati</taxon>
        <taxon>Pseudomonadota</taxon>
        <taxon>Gammaproteobacteria</taxon>
        <taxon>Lysobacterales</taxon>
        <taxon>Lysobacteraceae</taxon>
        <taxon>Pseudoxanthomonas</taxon>
    </lineage>
</organism>
<dbReference type="RefSeq" id="WP_057660396.1">
    <property type="nucleotide sequence ID" value="NZ_LDJL01000017.1"/>
</dbReference>
<dbReference type="EMBL" id="LDJL01000017">
    <property type="protein sequence ID" value="KRG68031.1"/>
    <property type="molecule type" value="Genomic_DNA"/>
</dbReference>
<proteinExistence type="predicted"/>
<dbReference type="OrthoDB" id="5966759at2"/>
<evidence type="ECO:0008006" key="4">
    <source>
        <dbReference type="Google" id="ProtNLM"/>
    </source>
</evidence>
<name>A0A0R0CEA0_9GAMM</name>
<protein>
    <recommendedName>
        <fullName evidence="4">Glycine zipper domain-containing protein</fullName>
    </recommendedName>
</protein>
<feature type="compositionally biased region" description="Basic and acidic residues" evidence="1">
    <location>
        <begin position="1"/>
        <end position="12"/>
    </location>
</feature>
<reference evidence="2 3" key="1">
    <citation type="submission" date="2015-05" db="EMBL/GenBank/DDBJ databases">
        <title>Genome sequencing and analysis of members of genus Stenotrophomonas.</title>
        <authorList>
            <person name="Patil P.P."/>
            <person name="Midha S."/>
            <person name="Patil P.B."/>
        </authorList>
    </citation>
    <scope>NUCLEOTIDE SEQUENCE [LARGE SCALE GENOMIC DNA]</scope>
    <source>
        <strain evidence="2 3">DSM 21858</strain>
    </source>
</reference>
<evidence type="ECO:0000313" key="3">
    <source>
        <dbReference type="Proteomes" id="UP000052052"/>
    </source>
</evidence>
<dbReference type="PATRIC" id="fig|344882.3.peg.1338"/>
<evidence type="ECO:0000256" key="1">
    <source>
        <dbReference type="SAM" id="MobiDB-lite"/>
    </source>
</evidence>
<sequence>MAHDNDIPDRNPDPITGAPGSHPLGVGVGGVAGAAAAGAVAGTFFGPIGTLIGAAAGAVAGAAAGKGVAERIDPTTDIDYWRREHETRPYHDASRDFDRDYVSAYDAGRRAREEQPNLRWNDIEPHLHRDWGSLRGASTLDWEDARPAVRDAWDRTDRTHQAYRWSDDYYAGRFERAPYRGDGYTFDDYRPAYRYGTYARHQYVDREWDPDLESELASGWDRIKGESRLSWEHAKDAVADAFTLQHSRPH</sequence>
<comment type="caution">
    <text evidence="2">The sequence shown here is derived from an EMBL/GenBank/DDBJ whole genome shotgun (WGS) entry which is preliminary data.</text>
</comment>
<gene>
    <name evidence="2" type="ORF">ABB29_14750</name>
</gene>
<feature type="region of interest" description="Disordered" evidence="1">
    <location>
        <begin position="1"/>
        <end position="21"/>
    </location>
</feature>
<dbReference type="STRING" id="344882.ABB29_14750"/>
<evidence type="ECO:0000313" key="2">
    <source>
        <dbReference type="EMBL" id="KRG68031.1"/>
    </source>
</evidence>
<dbReference type="AlphaFoldDB" id="A0A0R0CEA0"/>
<keyword evidence="3" id="KW-1185">Reference proteome</keyword>
<accession>A0A0R0CEA0</accession>